<protein>
    <recommendedName>
        <fullName evidence="6">G domain-containing protein</fullName>
    </recommendedName>
</protein>
<gene>
    <name evidence="7" type="ORF">KFE25_012576</name>
</gene>
<feature type="compositionally biased region" description="Basic and acidic residues" evidence="5">
    <location>
        <begin position="1"/>
        <end position="22"/>
    </location>
</feature>
<feature type="region of interest" description="Disordered" evidence="5">
    <location>
        <begin position="203"/>
        <end position="247"/>
    </location>
</feature>
<dbReference type="PANTHER" id="PTHR45709">
    <property type="entry name" value="LARGE SUBUNIT GTPASE 1 HOMOLOG-RELATED"/>
    <property type="match status" value="1"/>
</dbReference>
<comment type="caution">
    <text evidence="7">The sequence shown here is derived from an EMBL/GenBank/DDBJ whole genome shotgun (WGS) entry which is preliminary data.</text>
</comment>
<dbReference type="InterPro" id="IPR006073">
    <property type="entry name" value="GTP-bd"/>
</dbReference>
<evidence type="ECO:0000256" key="2">
    <source>
        <dbReference type="ARBA" id="ARBA00022741"/>
    </source>
</evidence>
<evidence type="ECO:0000256" key="1">
    <source>
        <dbReference type="ARBA" id="ARBA00022490"/>
    </source>
</evidence>
<name>A0A8J5XE50_DIALT</name>
<proteinExistence type="predicted"/>
<dbReference type="Pfam" id="PF01926">
    <property type="entry name" value="MMR_HSR1"/>
    <property type="match status" value="1"/>
</dbReference>
<dbReference type="SUPFAM" id="SSF52540">
    <property type="entry name" value="P-loop containing nucleoside triphosphate hydrolases"/>
    <property type="match status" value="1"/>
</dbReference>
<evidence type="ECO:0000256" key="4">
    <source>
        <dbReference type="ARBA" id="ARBA00023134"/>
    </source>
</evidence>
<feature type="region of interest" description="Disordered" evidence="5">
    <location>
        <begin position="1"/>
        <end position="30"/>
    </location>
</feature>
<dbReference type="OMA" id="VNKADMM"/>
<evidence type="ECO:0000259" key="6">
    <source>
        <dbReference type="Pfam" id="PF01926"/>
    </source>
</evidence>
<organism evidence="7 8">
    <name type="scientific">Diacronema lutheri</name>
    <name type="common">Unicellular marine alga</name>
    <name type="synonym">Monochrysis lutheri</name>
    <dbReference type="NCBI Taxonomy" id="2081491"/>
    <lineage>
        <taxon>Eukaryota</taxon>
        <taxon>Haptista</taxon>
        <taxon>Haptophyta</taxon>
        <taxon>Pavlovophyceae</taxon>
        <taxon>Pavlovales</taxon>
        <taxon>Pavlovaceae</taxon>
        <taxon>Diacronema</taxon>
    </lineage>
</organism>
<dbReference type="OrthoDB" id="61815at2759"/>
<accession>A0A8J5XE50</accession>
<feature type="compositionally biased region" description="Low complexity" evidence="5">
    <location>
        <begin position="355"/>
        <end position="368"/>
    </location>
</feature>
<evidence type="ECO:0000313" key="8">
    <source>
        <dbReference type="Proteomes" id="UP000751190"/>
    </source>
</evidence>
<dbReference type="Gene3D" id="3.40.50.300">
    <property type="entry name" value="P-loop containing nucleotide triphosphate hydrolases"/>
    <property type="match status" value="3"/>
</dbReference>
<feature type="compositionally biased region" description="Low complexity" evidence="5">
    <location>
        <begin position="227"/>
        <end position="244"/>
    </location>
</feature>
<keyword evidence="4" id="KW-0342">GTP-binding</keyword>
<dbReference type="GO" id="GO:0005829">
    <property type="term" value="C:cytosol"/>
    <property type="evidence" value="ECO:0007669"/>
    <property type="project" value="TreeGrafter"/>
</dbReference>
<evidence type="ECO:0000256" key="3">
    <source>
        <dbReference type="ARBA" id="ARBA00022801"/>
    </source>
</evidence>
<dbReference type="AlphaFoldDB" id="A0A8J5XE50"/>
<keyword evidence="3" id="KW-0378">Hydrolase</keyword>
<keyword evidence="2" id="KW-0547">Nucleotide-binding</keyword>
<evidence type="ECO:0000313" key="7">
    <source>
        <dbReference type="EMBL" id="KAG8465213.1"/>
    </source>
</evidence>
<dbReference type="GO" id="GO:0003924">
    <property type="term" value="F:GTPase activity"/>
    <property type="evidence" value="ECO:0007669"/>
    <property type="project" value="InterPro"/>
</dbReference>
<dbReference type="InterPro" id="IPR043358">
    <property type="entry name" value="GNL1-like"/>
</dbReference>
<feature type="region of interest" description="Disordered" evidence="5">
    <location>
        <begin position="329"/>
        <end position="373"/>
    </location>
</feature>
<keyword evidence="1" id="KW-0963">Cytoplasm</keyword>
<dbReference type="PANTHER" id="PTHR45709:SF2">
    <property type="entry name" value="LARGE SUBUNIT GTPASE 1 HOMOLOG"/>
    <property type="match status" value="1"/>
</dbReference>
<dbReference type="InterPro" id="IPR027417">
    <property type="entry name" value="P-loop_NTPase"/>
</dbReference>
<keyword evidence="8" id="KW-1185">Reference proteome</keyword>
<reference evidence="7" key="1">
    <citation type="submission" date="2021-05" db="EMBL/GenBank/DDBJ databases">
        <title>The genome of the haptophyte Pavlova lutheri (Diacronema luteri, Pavlovales) - a model for lipid biosynthesis in eukaryotic algae.</title>
        <authorList>
            <person name="Hulatt C.J."/>
            <person name="Posewitz M.C."/>
        </authorList>
    </citation>
    <scope>NUCLEOTIDE SEQUENCE</scope>
    <source>
        <strain evidence="7">NIVA-4/92</strain>
    </source>
</reference>
<sequence length="704" mass="75261">MLKRGQERGSKGKPKKGSESHLGKALANQQRAVQRVHQLVARTDETAEWERGKSKLRSVTDCDDLEDFMAQATMANTDFTATERAHTVILKSAVVQSARAERAPVHQALLRVPRRPRWGVATTAEELTQLEHAAFLEWRRGLANMEESGALLTPFERNLEVWRQLWRVLERSDLVVQIVDARNPLFFKCDDLDEYVAELPGPLAPAQPRAPLPAVGEEAEGDGDGVVDGTETPPPGAAAAAPPADGDERAARVASPLSAGTVGRLAKRSLLLLNKADLLPAELRARWAAYFAQRGVRFVFFSALKAEEEMVAAQRQYAAALRALGDAEPLGRPADARENGGDEPAPSWRQPVDGEPSATAPAAEPGAPEADRAPPCLPFAAEHVYSRDELLRLLLEVCPQRHVAEDDSVSVAGGAPASSRPYRFNVGFVGYPNVGKSSTINTLVADKKVSVSATPGKTKHFQTLSCPDEPELRICDCPGLVFPALAGSKAQMLCDGVLPIDQLRDPAPALDELVSRVPRRELERTYALTLALRLDGDDPEPLSPAHELLIAYGLVHSFTTKGGAIDTSRAARIMLKDLVGGKLRHWTTPPDGLESHDELRFAGADAPTDEELALHAAGRRPITAERYVKDSRFDAQEGVRAVTGGDLGKGGVGGGGLAAGAKGGKAARRRQADAADAARRAAAAAGAIGSRLPDRMVATGAAVD</sequence>
<dbReference type="EMBL" id="JAGTXO010000011">
    <property type="protein sequence ID" value="KAG8465213.1"/>
    <property type="molecule type" value="Genomic_DNA"/>
</dbReference>
<dbReference type="GO" id="GO:0005525">
    <property type="term" value="F:GTP binding"/>
    <property type="evidence" value="ECO:0007669"/>
    <property type="project" value="UniProtKB-KW"/>
</dbReference>
<dbReference type="PRINTS" id="PR00326">
    <property type="entry name" value="GTP1OBG"/>
</dbReference>
<feature type="domain" description="G" evidence="6">
    <location>
        <begin position="425"/>
        <end position="482"/>
    </location>
</feature>
<evidence type="ECO:0000256" key="5">
    <source>
        <dbReference type="SAM" id="MobiDB-lite"/>
    </source>
</evidence>
<dbReference type="Proteomes" id="UP000751190">
    <property type="component" value="Unassembled WGS sequence"/>
</dbReference>